<feature type="transmembrane region" description="Helical" evidence="2">
    <location>
        <begin position="163"/>
        <end position="188"/>
    </location>
</feature>
<feature type="transmembrane region" description="Helical" evidence="2">
    <location>
        <begin position="302"/>
        <end position="335"/>
    </location>
</feature>
<name>A0ABW8EG52_STRT5</name>
<dbReference type="PANTHER" id="PTHR33133:SF1">
    <property type="entry name" value="EXPRESSED PROTEIN-RELATED"/>
    <property type="match status" value="1"/>
</dbReference>
<protein>
    <recommendedName>
        <fullName evidence="3">DUF7847 domain-containing protein</fullName>
    </recommendedName>
</protein>
<evidence type="ECO:0000313" key="4">
    <source>
        <dbReference type="EMBL" id="MFJ2822227.1"/>
    </source>
</evidence>
<dbReference type="Proteomes" id="UP001617351">
    <property type="component" value="Unassembled WGS sequence"/>
</dbReference>
<dbReference type="RefSeq" id="WP_402380604.1">
    <property type="nucleotide sequence ID" value="NZ_JBIUYY010000005.1"/>
</dbReference>
<organism evidence="4 5">
    <name type="scientific">Streptomyces toxytricini</name>
    <name type="common">Actinomyces toxytricini</name>
    <dbReference type="NCBI Taxonomy" id="67369"/>
    <lineage>
        <taxon>Bacteria</taxon>
        <taxon>Bacillati</taxon>
        <taxon>Actinomycetota</taxon>
        <taxon>Actinomycetes</taxon>
        <taxon>Kitasatosporales</taxon>
        <taxon>Streptomycetaceae</taxon>
        <taxon>Streptomyces</taxon>
    </lineage>
</organism>
<evidence type="ECO:0000259" key="3">
    <source>
        <dbReference type="Pfam" id="PF25231"/>
    </source>
</evidence>
<comment type="caution">
    <text evidence="4">The sequence shown here is derived from an EMBL/GenBank/DDBJ whole genome shotgun (WGS) entry which is preliminary data.</text>
</comment>
<feature type="transmembrane region" description="Helical" evidence="2">
    <location>
        <begin position="108"/>
        <end position="138"/>
    </location>
</feature>
<dbReference type="EMBL" id="JBIUYY010000005">
    <property type="protein sequence ID" value="MFJ2822227.1"/>
    <property type="molecule type" value="Genomic_DNA"/>
</dbReference>
<evidence type="ECO:0000256" key="1">
    <source>
        <dbReference type="SAM" id="MobiDB-lite"/>
    </source>
</evidence>
<keyword evidence="5" id="KW-1185">Reference proteome</keyword>
<keyword evidence="2" id="KW-0472">Membrane</keyword>
<dbReference type="PANTHER" id="PTHR33133">
    <property type="entry name" value="OS08G0107100 PROTEIN-RELATED"/>
    <property type="match status" value="1"/>
</dbReference>
<feature type="transmembrane region" description="Helical" evidence="2">
    <location>
        <begin position="200"/>
        <end position="219"/>
    </location>
</feature>
<dbReference type="Pfam" id="PF25231">
    <property type="entry name" value="DUF7847"/>
    <property type="match status" value="1"/>
</dbReference>
<feature type="transmembrane region" description="Helical" evidence="2">
    <location>
        <begin position="61"/>
        <end position="88"/>
    </location>
</feature>
<reference evidence="4 5" key="1">
    <citation type="submission" date="2024-10" db="EMBL/GenBank/DDBJ databases">
        <title>The Natural Products Discovery Center: Release of the First 8490 Sequenced Strains for Exploring Actinobacteria Biosynthetic Diversity.</title>
        <authorList>
            <person name="Kalkreuter E."/>
            <person name="Kautsar S.A."/>
            <person name="Yang D."/>
            <person name="Bader C.D."/>
            <person name="Teijaro C.N."/>
            <person name="Fluegel L."/>
            <person name="Davis C.M."/>
            <person name="Simpson J.R."/>
            <person name="Lauterbach L."/>
            <person name="Steele A.D."/>
            <person name="Gui C."/>
            <person name="Meng S."/>
            <person name="Li G."/>
            <person name="Viehrig K."/>
            <person name="Ye F."/>
            <person name="Su P."/>
            <person name="Kiefer A.F."/>
            <person name="Nichols A."/>
            <person name="Cepeda A.J."/>
            <person name="Yan W."/>
            <person name="Fan B."/>
            <person name="Jiang Y."/>
            <person name="Adhikari A."/>
            <person name="Zheng C.-J."/>
            <person name="Schuster L."/>
            <person name="Cowan T.M."/>
            <person name="Smanski M.J."/>
            <person name="Chevrette M.G."/>
            <person name="De Carvalho L.P.S."/>
            <person name="Shen B."/>
        </authorList>
    </citation>
    <scope>NUCLEOTIDE SEQUENCE [LARGE SCALE GENOMIC DNA]</scope>
    <source>
        <strain evidence="4 5">NPDC087220</strain>
    </source>
</reference>
<feature type="region of interest" description="Disordered" evidence="1">
    <location>
        <begin position="1"/>
        <end position="26"/>
    </location>
</feature>
<proteinExistence type="predicted"/>
<feature type="domain" description="DUF7847" evidence="3">
    <location>
        <begin position="59"/>
        <end position="316"/>
    </location>
</feature>
<feature type="region of interest" description="Disordered" evidence="1">
    <location>
        <begin position="356"/>
        <end position="383"/>
    </location>
</feature>
<evidence type="ECO:0000313" key="5">
    <source>
        <dbReference type="Proteomes" id="UP001617351"/>
    </source>
</evidence>
<keyword evidence="2" id="KW-0812">Transmembrane</keyword>
<feature type="compositionally biased region" description="Gly residues" evidence="1">
    <location>
        <begin position="9"/>
        <end position="22"/>
    </location>
</feature>
<accession>A0ABW8EG52</accession>
<dbReference type="InterPro" id="IPR057169">
    <property type="entry name" value="DUF7847"/>
</dbReference>
<evidence type="ECO:0000256" key="2">
    <source>
        <dbReference type="SAM" id="Phobius"/>
    </source>
</evidence>
<gene>
    <name evidence="4" type="ORF">ACIO7M_14055</name>
</gene>
<sequence length="383" mass="38710">MTQSSWPGAHGGGGGAPHWGGWGPPPPPQPGVIPLRPLALGDIVTGSFSTLRLHWKRMAGVALLVQAALVLVTGLVVAAAVAAVYAHLEPVFDPPFGETPAREHVVPLLVAAAVLLVALIVLGMLGMAVISAACLAVLKEAVSGSPTTFGAVRRVAFRRAPAVAGAMFLSSLVAGLPVFAVLAVWAPLAVATASEAGPGALLVPLVLGLLAAFPVAVWLSVRFGMAPAAVVMEDAGPVAALRRSAALVRGDWWRVFGITLVGALLAGAIGYAIQLPFNLVGTFAIVPAVTFAEDGVSPAGAITVLVVAFVLTLVGAIAGQLFQVGFMQLVAGLLYVDQRIRREGLAEALLAGHAAPPAAPATAPAAPATAPEAPQQEGPQDSR</sequence>
<feature type="transmembrane region" description="Helical" evidence="2">
    <location>
        <begin position="252"/>
        <end position="273"/>
    </location>
</feature>
<keyword evidence="2" id="KW-1133">Transmembrane helix</keyword>